<dbReference type="AlphaFoldDB" id="A0A822A450"/>
<evidence type="ECO:0000313" key="2">
    <source>
        <dbReference type="Proteomes" id="UP000663848"/>
    </source>
</evidence>
<dbReference type="EMBL" id="CAJOBR010032839">
    <property type="protein sequence ID" value="CAF5000767.1"/>
    <property type="molecule type" value="Genomic_DNA"/>
</dbReference>
<dbReference type="PRINTS" id="PR00449">
    <property type="entry name" value="RASTRNSFRMNG"/>
</dbReference>
<comment type="caution">
    <text evidence="1">The sequence shown here is derived from an EMBL/GenBank/DDBJ whole genome shotgun (WGS) entry which is preliminary data.</text>
</comment>
<proteinExistence type="predicted"/>
<accession>A0A822A450</accession>
<dbReference type="InterPro" id="IPR027417">
    <property type="entry name" value="P-loop_NTPase"/>
</dbReference>
<dbReference type="Proteomes" id="UP000663848">
    <property type="component" value="Unassembled WGS sequence"/>
</dbReference>
<reference evidence="1" key="1">
    <citation type="submission" date="2021-02" db="EMBL/GenBank/DDBJ databases">
        <authorList>
            <person name="Nowell W R."/>
        </authorList>
    </citation>
    <scope>NUCLEOTIDE SEQUENCE</scope>
</reference>
<gene>
    <name evidence="1" type="ORF">QYT958_LOCUS38090</name>
</gene>
<sequence length="70" mass="7998">MPRAMDDYLDLKFLAIGDSGVGKTCLLNQYIDGQFMKSLGTTVGIDIRDKNIFYKSTRSNRSYNISLQLW</sequence>
<evidence type="ECO:0000313" key="1">
    <source>
        <dbReference type="EMBL" id="CAF5000767.1"/>
    </source>
</evidence>
<protein>
    <submittedName>
        <fullName evidence="1">Uncharacterized protein</fullName>
    </submittedName>
</protein>
<dbReference type="Pfam" id="PF08477">
    <property type="entry name" value="Roc"/>
    <property type="match status" value="1"/>
</dbReference>
<name>A0A822A450_9BILA</name>
<dbReference type="Gene3D" id="3.40.50.300">
    <property type="entry name" value="P-loop containing nucleotide triphosphate hydrolases"/>
    <property type="match status" value="1"/>
</dbReference>
<dbReference type="PROSITE" id="PS51419">
    <property type="entry name" value="RAB"/>
    <property type="match status" value="1"/>
</dbReference>
<organism evidence="1 2">
    <name type="scientific">Rotaria socialis</name>
    <dbReference type="NCBI Taxonomy" id="392032"/>
    <lineage>
        <taxon>Eukaryota</taxon>
        <taxon>Metazoa</taxon>
        <taxon>Spiralia</taxon>
        <taxon>Gnathifera</taxon>
        <taxon>Rotifera</taxon>
        <taxon>Eurotatoria</taxon>
        <taxon>Bdelloidea</taxon>
        <taxon>Philodinida</taxon>
        <taxon>Philodinidae</taxon>
        <taxon>Rotaria</taxon>
    </lineage>
</organism>
<dbReference type="SUPFAM" id="SSF52540">
    <property type="entry name" value="P-loop containing nucleoside triphosphate hydrolases"/>
    <property type="match status" value="1"/>
</dbReference>